<evidence type="ECO:0000313" key="2">
    <source>
        <dbReference type="EMBL" id="BCB91245.1"/>
    </source>
</evidence>
<dbReference type="KEGG" id="psuu:Psuf_085580"/>
<gene>
    <name evidence="2" type="ORF">Psuf_085580</name>
</gene>
<dbReference type="EMBL" id="AP022871">
    <property type="protein sequence ID" value="BCB91245.1"/>
    <property type="molecule type" value="Genomic_DNA"/>
</dbReference>
<organism evidence="2 3">
    <name type="scientific">Phytohabitans suffuscus</name>
    <dbReference type="NCBI Taxonomy" id="624315"/>
    <lineage>
        <taxon>Bacteria</taxon>
        <taxon>Bacillati</taxon>
        <taxon>Actinomycetota</taxon>
        <taxon>Actinomycetes</taxon>
        <taxon>Micromonosporales</taxon>
        <taxon>Micromonosporaceae</taxon>
    </lineage>
</organism>
<proteinExistence type="predicted"/>
<dbReference type="AlphaFoldDB" id="A0A6F8YYJ9"/>
<feature type="region of interest" description="Disordered" evidence="1">
    <location>
        <begin position="1"/>
        <end position="48"/>
    </location>
</feature>
<reference evidence="2 3" key="1">
    <citation type="submission" date="2020-03" db="EMBL/GenBank/DDBJ databases">
        <title>Whole genome shotgun sequence of Phytohabitans suffuscus NBRC 105367.</title>
        <authorList>
            <person name="Komaki H."/>
            <person name="Tamura T."/>
        </authorList>
    </citation>
    <scope>NUCLEOTIDE SEQUENCE [LARGE SCALE GENOMIC DNA]</scope>
    <source>
        <strain evidence="2 3">NBRC 105367</strain>
    </source>
</reference>
<name>A0A6F8YYJ9_9ACTN</name>
<evidence type="ECO:0000256" key="1">
    <source>
        <dbReference type="SAM" id="MobiDB-lite"/>
    </source>
</evidence>
<protein>
    <submittedName>
        <fullName evidence="2">Uncharacterized protein</fullName>
    </submittedName>
</protein>
<keyword evidence="3" id="KW-1185">Reference proteome</keyword>
<accession>A0A6F8YYJ9</accession>
<dbReference type="Proteomes" id="UP000503011">
    <property type="component" value="Chromosome"/>
</dbReference>
<reference evidence="2 3" key="2">
    <citation type="submission" date="2020-03" db="EMBL/GenBank/DDBJ databases">
        <authorList>
            <person name="Ichikawa N."/>
            <person name="Kimura A."/>
            <person name="Kitahashi Y."/>
            <person name="Uohara A."/>
        </authorList>
    </citation>
    <scope>NUCLEOTIDE SEQUENCE [LARGE SCALE GENOMIC DNA]</scope>
    <source>
        <strain evidence="2 3">NBRC 105367</strain>
    </source>
</reference>
<sequence>MARVLSTAPAAAVPDGREPSKTTPAAARALNTAPAAAVPDGREPGNGPTRRACGRCLADRGDLALVDVLVSASHPHRAVACFRYRWPLRAGPVVDFDCCRIFQFARISPADRKDCHARVSGRGRRRRR</sequence>
<feature type="compositionally biased region" description="Low complexity" evidence="1">
    <location>
        <begin position="22"/>
        <end position="39"/>
    </location>
</feature>
<evidence type="ECO:0000313" key="3">
    <source>
        <dbReference type="Proteomes" id="UP000503011"/>
    </source>
</evidence>